<reference evidence="2" key="2">
    <citation type="submission" date="2024-11" db="EMBL/GenBank/DDBJ databases">
        <authorList>
            <person name="Burger M."/>
            <person name="Chory J."/>
        </authorList>
    </citation>
    <scope>NUCLEOTIDE SEQUENCE</scope>
    <source>
        <strain evidence="2">Tecolote</strain>
        <tissue evidence="2">Flower</tissue>
    </source>
</reference>
<proteinExistence type="predicted"/>
<accession>A0ABD3BXE0</accession>
<dbReference type="Proteomes" id="UP001632038">
    <property type="component" value="Unassembled WGS sequence"/>
</dbReference>
<evidence type="ECO:0000313" key="1">
    <source>
        <dbReference type="EMBL" id="KAL3617373.1"/>
    </source>
</evidence>
<organism evidence="2 4">
    <name type="scientific">Castilleja foliolosa</name>
    <dbReference type="NCBI Taxonomy" id="1961234"/>
    <lineage>
        <taxon>Eukaryota</taxon>
        <taxon>Viridiplantae</taxon>
        <taxon>Streptophyta</taxon>
        <taxon>Embryophyta</taxon>
        <taxon>Tracheophyta</taxon>
        <taxon>Spermatophyta</taxon>
        <taxon>Magnoliopsida</taxon>
        <taxon>eudicotyledons</taxon>
        <taxon>Gunneridae</taxon>
        <taxon>Pentapetalae</taxon>
        <taxon>asterids</taxon>
        <taxon>lamiids</taxon>
        <taxon>Lamiales</taxon>
        <taxon>Orobanchaceae</taxon>
        <taxon>Pedicularideae</taxon>
        <taxon>Castillejinae</taxon>
        <taxon>Castilleja</taxon>
    </lineage>
</organism>
<name>A0ABD3BXE0_9LAMI</name>
<evidence type="ECO:0000313" key="2">
    <source>
        <dbReference type="EMBL" id="KAL3621611.1"/>
    </source>
</evidence>
<dbReference type="AlphaFoldDB" id="A0ABD3BXE0"/>
<keyword evidence="4" id="KW-1185">Reference proteome</keyword>
<sequence>MEDWISVSTVRGLRIQFRFIRIRLMALNPGDALLILI</sequence>
<evidence type="ECO:0000313" key="4">
    <source>
        <dbReference type="Proteomes" id="UP001632038"/>
    </source>
</evidence>
<dbReference type="EMBL" id="JAVIJP010000066">
    <property type="protein sequence ID" value="KAL3621611.1"/>
    <property type="molecule type" value="Genomic_DNA"/>
</dbReference>
<dbReference type="EMBL" id="JAVIJP010000082">
    <property type="protein sequence ID" value="KAL3617373.1"/>
    <property type="molecule type" value="Genomic_DNA"/>
</dbReference>
<gene>
    <name evidence="2" type="ORF">CASFOL_036523</name>
    <name evidence="3" type="ORF">CASFOL_036576</name>
    <name evidence="1" type="ORF">CASFOL_038786</name>
</gene>
<reference evidence="2" key="1">
    <citation type="journal article" date="2024" name="IScience">
        <title>Strigolactones Initiate the Formation of Haustorium-like Structures in Castilleja.</title>
        <authorList>
            <person name="Buerger M."/>
            <person name="Peterson D."/>
            <person name="Chory J."/>
        </authorList>
    </citation>
    <scope>NUCLEOTIDE SEQUENCE</scope>
    <source>
        <strain evidence="2">Tecolote</strain>
        <tissue evidence="2">Flower</tissue>
    </source>
</reference>
<dbReference type="EMBL" id="JAVIJP010000066">
    <property type="protein sequence ID" value="KAL3621664.1"/>
    <property type="molecule type" value="Genomic_DNA"/>
</dbReference>
<protein>
    <submittedName>
        <fullName evidence="2">Uncharacterized protein</fullName>
    </submittedName>
</protein>
<evidence type="ECO:0000313" key="3">
    <source>
        <dbReference type="EMBL" id="KAL3621664.1"/>
    </source>
</evidence>
<comment type="caution">
    <text evidence="2">The sequence shown here is derived from an EMBL/GenBank/DDBJ whole genome shotgun (WGS) entry which is preliminary data.</text>
</comment>